<accession>A0A0E9URY6</accession>
<dbReference type="EMBL" id="GBXM01039995">
    <property type="protein sequence ID" value="JAH68582.1"/>
    <property type="molecule type" value="Transcribed_RNA"/>
</dbReference>
<reference evidence="1" key="1">
    <citation type="submission" date="2014-11" db="EMBL/GenBank/DDBJ databases">
        <authorList>
            <person name="Amaro Gonzalez C."/>
        </authorList>
    </citation>
    <scope>NUCLEOTIDE SEQUENCE</scope>
</reference>
<proteinExistence type="predicted"/>
<dbReference type="AlphaFoldDB" id="A0A0E9URY6"/>
<name>A0A0E9URY6_ANGAN</name>
<reference evidence="1" key="2">
    <citation type="journal article" date="2015" name="Fish Shellfish Immunol.">
        <title>Early steps in the European eel (Anguilla anguilla)-Vibrio vulnificus interaction in the gills: Role of the RtxA13 toxin.</title>
        <authorList>
            <person name="Callol A."/>
            <person name="Pajuelo D."/>
            <person name="Ebbesson L."/>
            <person name="Teles M."/>
            <person name="MacKenzie S."/>
            <person name="Amaro C."/>
        </authorList>
    </citation>
    <scope>NUCLEOTIDE SEQUENCE</scope>
</reference>
<sequence length="42" mass="5018">MYCMQYDVRFSKFFQVRCYVLIFIRPPPHLACLCLDCHTGSD</sequence>
<organism evidence="1">
    <name type="scientific">Anguilla anguilla</name>
    <name type="common">European freshwater eel</name>
    <name type="synonym">Muraena anguilla</name>
    <dbReference type="NCBI Taxonomy" id="7936"/>
    <lineage>
        <taxon>Eukaryota</taxon>
        <taxon>Metazoa</taxon>
        <taxon>Chordata</taxon>
        <taxon>Craniata</taxon>
        <taxon>Vertebrata</taxon>
        <taxon>Euteleostomi</taxon>
        <taxon>Actinopterygii</taxon>
        <taxon>Neopterygii</taxon>
        <taxon>Teleostei</taxon>
        <taxon>Anguilliformes</taxon>
        <taxon>Anguillidae</taxon>
        <taxon>Anguilla</taxon>
    </lineage>
</organism>
<protein>
    <submittedName>
        <fullName evidence="1">Uncharacterized protein</fullName>
    </submittedName>
</protein>
<evidence type="ECO:0000313" key="1">
    <source>
        <dbReference type="EMBL" id="JAH68582.1"/>
    </source>
</evidence>